<feature type="transmembrane region" description="Helical" evidence="1">
    <location>
        <begin position="328"/>
        <end position="352"/>
    </location>
</feature>
<dbReference type="AlphaFoldDB" id="A0A923KYM1"/>
<evidence type="ECO:0000313" key="2">
    <source>
        <dbReference type="EMBL" id="MBC5582204.1"/>
    </source>
</evidence>
<protein>
    <submittedName>
        <fullName evidence="2">Uncharacterized protein</fullName>
    </submittedName>
</protein>
<name>A0A923KYM1_9FIRM</name>
<feature type="transmembrane region" description="Helical" evidence="1">
    <location>
        <begin position="393"/>
        <end position="414"/>
    </location>
</feature>
<dbReference type="EMBL" id="JACONZ010000004">
    <property type="protein sequence ID" value="MBC5582204.1"/>
    <property type="molecule type" value="Genomic_DNA"/>
</dbReference>
<keyword evidence="1" id="KW-1133">Transmembrane helix</keyword>
<dbReference type="Proteomes" id="UP000659630">
    <property type="component" value="Unassembled WGS sequence"/>
</dbReference>
<proteinExistence type="predicted"/>
<gene>
    <name evidence="2" type="ORF">H8S23_11865</name>
</gene>
<sequence length="434" mass="45950">MKLFLTECRRLLHSAVYWLTLLCLVFFLASQGVLPDDKTIEEPQPGAEQSVLVPSNDPALIMPEAVSALYEGFVSNNFSTYPHGLIKHVKLTAAKQGQLAQLLAQLTGLSAEELLAAANAEGGQSGAFAVGGDDLQLNPDGSVTITGGAASAAAPDGPGSAGVPLRAGLAWEEFTGLMEQADRLLGGGSDWAVDGLSGYGRVPATYDALLEEYQASLAHDRYTGAHARLFCDYAVCMLSLLPAFTAAAFFWQDRRRIAPVLYTRRVSGAALICARFLALVALQFLPVLLLGGWLTVHYAAVYGAAAISWTAFFTTSVFWLLPTLLLVTALSLLVTVATGTPAAVALQALWWFSELMGGTGGLSDGSTYGSLLAPRHNSLGQYLVFQQQLPRLAGGRLLAAVLAVLLTAAAVAVFERKRKGGFSWHGRFASAARS</sequence>
<organism evidence="2 3">
    <name type="scientific">Anaerofilum hominis</name>
    <dbReference type="NCBI Taxonomy" id="2763016"/>
    <lineage>
        <taxon>Bacteria</taxon>
        <taxon>Bacillati</taxon>
        <taxon>Bacillota</taxon>
        <taxon>Clostridia</taxon>
        <taxon>Eubacteriales</taxon>
        <taxon>Oscillospiraceae</taxon>
        <taxon>Anaerofilum</taxon>
    </lineage>
</organism>
<keyword evidence="3" id="KW-1185">Reference proteome</keyword>
<feature type="transmembrane region" description="Helical" evidence="1">
    <location>
        <begin position="300"/>
        <end position="321"/>
    </location>
</feature>
<comment type="caution">
    <text evidence="2">The sequence shown here is derived from an EMBL/GenBank/DDBJ whole genome shotgun (WGS) entry which is preliminary data.</text>
</comment>
<evidence type="ECO:0000256" key="1">
    <source>
        <dbReference type="SAM" id="Phobius"/>
    </source>
</evidence>
<keyword evidence="1" id="KW-0472">Membrane</keyword>
<accession>A0A923KYM1</accession>
<dbReference type="RefSeq" id="WP_186888548.1">
    <property type="nucleotide sequence ID" value="NZ_JACONZ010000004.1"/>
</dbReference>
<reference evidence="2" key="1">
    <citation type="submission" date="2020-08" db="EMBL/GenBank/DDBJ databases">
        <title>Genome public.</title>
        <authorList>
            <person name="Liu C."/>
            <person name="Sun Q."/>
        </authorList>
    </citation>
    <scope>NUCLEOTIDE SEQUENCE</scope>
    <source>
        <strain evidence="2">BX8</strain>
    </source>
</reference>
<keyword evidence="1" id="KW-0812">Transmembrane</keyword>
<evidence type="ECO:0000313" key="3">
    <source>
        <dbReference type="Proteomes" id="UP000659630"/>
    </source>
</evidence>
<feature type="transmembrane region" description="Helical" evidence="1">
    <location>
        <begin position="232"/>
        <end position="251"/>
    </location>
</feature>
<feature type="transmembrane region" description="Helical" evidence="1">
    <location>
        <begin position="272"/>
        <end position="294"/>
    </location>
</feature>